<feature type="region of interest" description="Disordered" evidence="1">
    <location>
        <begin position="55"/>
        <end position="76"/>
    </location>
</feature>
<accession>A0A7J6DC49</accession>
<dbReference type="Proteomes" id="UP000579812">
    <property type="component" value="Unassembled WGS sequence"/>
</dbReference>
<dbReference type="AlphaFoldDB" id="A0A7J6DC49"/>
<feature type="compositionally biased region" description="Basic and acidic residues" evidence="1">
    <location>
        <begin position="66"/>
        <end position="76"/>
    </location>
</feature>
<evidence type="ECO:0000313" key="3">
    <source>
        <dbReference type="Proteomes" id="UP000579812"/>
    </source>
</evidence>
<protein>
    <submittedName>
        <fullName evidence="2">Uncharacterized protein</fullName>
    </submittedName>
</protein>
<evidence type="ECO:0000256" key="1">
    <source>
        <dbReference type="SAM" id="MobiDB-lite"/>
    </source>
</evidence>
<organism evidence="2 3">
    <name type="scientific">Onychostoma macrolepis</name>
    <dbReference type="NCBI Taxonomy" id="369639"/>
    <lineage>
        <taxon>Eukaryota</taxon>
        <taxon>Metazoa</taxon>
        <taxon>Chordata</taxon>
        <taxon>Craniata</taxon>
        <taxon>Vertebrata</taxon>
        <taxon>Euteleostomi</taxon>
        <taxon>Actinopterygii</taxon>
        <taxon>Neopterygii</taxon>
        <taxon>Teleostei</taxon>
        <taxon>Ostariophysi</taxon>
        <taxon>Cypriniformes</taxon>
        <taxon>Cyprinidae</taxon>
        <taxon>Acrossocheilinae</taxon>
        <taxon>Onychostoma</taxon>
    </lineage>
</organism>
<sequence>MVFLRGSNRQLARCEKPDVSVHPSLLSQAWMKTCLKRECKPGADVPDQEMQRRIEGLQEENSGSERNLKTRFLDSQ</sequence>
<gene>
    <name evidence="2" type="ORF">G5714_001451</name>
</gene>
<comment type="caution">
    <text evidence="2">The sequence shown here is derived from an EMBL/GenBank/DDBJ whole genome shotgun (WGS) entry which is preliminary data.</text>
</comment>
<reference evidence="2 3" key="1">
    <citation type="submission" date="2020-04" db="EMBL/GenBank/DDBJ databases">
        <title>Chromosome-level genome assembly of a cyprinid fish Onychostoma macrolepis by integration of Nanopore Sequencing, Bionano and Hi-C technology.</title>
        <authorList>
            <person name="Wang D."/>
        </authorList>
    </citation>
    <scope>NUCLEOTIDE SEQUENCE [LARGE SCALE GENOMIC DNA]</scope>
    <source>
        <strain evidence="2">SWU-2019</strain>
        <tissue evidence="2">Muscle</tissue>
    </source>
</reference>
<keyword evidence="3" id="KW-1185">Reference proteome</keyword>
<name>A0A7J6DC49_9TELE</name>
<proteinExistence type="predicted"/>
<evidence type="ECO:0000313" key="2">
    <source>
        <dbReference type="EMBL" id="KAF4116898.1"/>
    </source>
</evidence>
<dbReference type="EMBL" id="JAAMOB010000002">
    <property type="protein sequence ID" value="KAF4116898.1"/>
    <property type="molecule type" value="Genomic_DNA"/>
</dbReference>